<dbReference type="PANTHER" id="PTHR30469:SF15">
    <property type="entry name" value="HLYD FAMILY OF SECRETION PROTEINS"/>
    <property type="match status" value="1"/>
</dbReference>
<evidence type="ECO:0000256" key="1">
    <source>
        <dbReference type="ARBA" id="ARBA00009477"/>
    </source>
</evidence>
<dbReference type="InterPro" id="IPR006143">
    <property type="entry name" value="RND_pump_MFP"/>
</dbReference>
<organism evidence="4 5">
    <name type="scientific">Sediminitomix flava</name>
    <dbReference type="NCBI Taxonomy" id="379075"/>
    <lineage>
        <taxon>Bacteria</taxon>
        <taxon>Pseudomonadati</taxon>
        <taxon>Bacteroidota</taxon>
        <taxon>Cytophagia</taxon>
        <taxon>Cytophagales</taxon>
        <taxon>Flammeovirgaceae</taxon>
        <taxon>Sediminitomix</taxon>
    </lineage>
</organism>
<evidence type="ECO:0000313" key="5">
    <source>
        <dbReference type="Proteomes" id="UP000245535"/>
    </source>
</evidence>
<dbReference type="Pfam" id="PF25967">
    <property type="entry name" value="RND-MFP_C"/>
    <property type="match status" value="1"/>
</dbReference>
<dbReference type="PROSITE" id="PS51257">
    <property type="entry name" value="PROKAR_LIPOPROTEIN"/>
    <property type="match status" value="1"/>
</dbReference>
<protein>
    <submittedName>
        <fullName evidence="4">RND family efflux transporter MFP subunit</fullName>
    </submittedName>
</protein>
<dbReference type="GO" id="GO:1990281">
    <property type="term" value="C:efflux pump complex"/>
    <property type="evidence" value="ECO:0007669"/>
    <property type="project" value="TreeGrafter"/>
</dbReference>
<proteinExistence type="inferred from homology"/>
<dbReference type="Gene3D" id="2.40.50.100">
    <property type="match status" value="1"/>
</dbReference>
<evidence type="ECO:0000259" key="3">
    <source>
        <dbReference type="Pfam" id="PF25967"/>
    </source>
</evidence>
<comment type="caution">
    <text evidence="4">The sequence shown here is derived from an EMBL/GenBank/DDBJ whole genome shotgun (WGS) entry which is preliminary data.</text>
</comment>
<dbReference type="InterPro" id="IPR058792">
    <property type="entry name" value="Beta-barrel_RND_2"/>
</dbReference>
<dbReference type="Proteomes" id="UP000245535">
    <property type="component" value="Unassembled WGS sequence"/>
</dbReference>
<dbReference type="Gene3D" id="2.40.30.170">
    <property type="match status" value="1"/>
</dbReference>
<dbReference type="EMBL" id="QGDO01000003">
    <property type="protein sequence ID" value="PWJ41967.1"/>
    <property type="molecule type" value="Genomic_DNA"/>
</dbReference>
<keyword evidence="5" id="KW-1185">Reference proteome</keyword>
<dbReference type="GO" id="GO:0015562">
    <property type="term" value="F:efflux transmembrane transporter activity"/>
    <property type="evidence" value="ECO:0007669"/>
    <property type="project" value="TreeGrafter"/>
</dbReference>
<name>A0A315ZXA1_SEDFL</name>
<feature type="domain" description="Multidrug resistance protein MdtA-like C-terminal permuted SH3" evidence="3">
    <location>
        <begin position="282"/>
        <end position="338"/>
    </location>
</feature>
<dbReference type="AlphaFoldDB" id="A0A315ZXA1"/>
<comment type="similarity">
    <text evidence="1">Belongs to the membrane fusion protein (MFP) (TC 8.A.1) family.</text>
</comment>
<dbReference type="NCBIfam" id="TIGR01730">
    <property type="entry name" value="RND_mfp"/>
    <property type="match status" value="1"/>
</dbReference>
<evidence type="ECO:0000259" key="2">
    <source>
        <dbReference type="Pfam" id="PF25954"/>
    </source>
</evidence>
<dbReference type="PANTHER" id="PTHR30469">
    <property type="entry name" value="MULTIDRUG RESISTANCE PROTEIN MDTA"/>
    <property type="match status" value="1"/>
</dbReference>
<reference evidence="4 5" key="1">
    <citation type="submission" date="2018-03" db="EMBL/GenBank/DDBJ databases">
        <title>Genomic Encyclopedia of Archaeal and Bacterial Type Strains, Phase II (KMG-II): from individual species to whole genera.</title>
        <authorList>
            <person name="Goeker M."/>
        </authorList>
    </citation>
    <scope>NUCLEOTIDE SEQUENCE [LARGE SCALE GENOMIC DNA]</scope>
    <source>
        <strain evidence="4 5">DSM 28229</strain>
    </source>
</reference>
<dbReference type="RefSeq" id="WP_109618483.1">
    <property type="nucleotide sequence ID" value="NZ_QGDO01000003.1"/>
</dbReference>
<evidence type="ECO:0000313" key="4">
    <source>
        <dbReference type="EMBL" id="PWJ41967.1"/>
    </source>
</evidence>
<dbReference type="Pfam" id="PF25954">
    <property type="entry name" value="Beta-barrel_RND_2"/>
    <property type="match status" value="1"/>
</dbReference>
<dbReference type="OrthoDB" id="1114717at2"/>
<dbReference type="SUPFAM" id="SSF111369">
    <property type="entry name" value="HlyD-like secretion proteins"/>
    <property type="match status" value="1"/>
</dbReference>
<dbReference type="FunFam" id="2.40.30.170:FF:000010">
    <property type="entry name" value="Efflux RND transporter periplasmic adaptor subunit"/>
    <property type="match status" value="1"/>
</dbReference>
<dbReference type="Gene3D" id="1.10.287.470">
    <property type="entry name" value="Helix hairpin bin"/>
    <property type="match status" value="1"/>
</dbReference>
<gene>
    <name evidence="4" type="ORF">BC781_103217</name>
</gene>
<accession>A0A315ZXA1</accession>
<sequence length="354" mass="39416">MRYIAHFLVGFGFIGLTACGNANTQEESEIQIPVSVEMVKSGQITEYISTTGTVKPFKDVSLVNELKGKYNLLKNPNTGRTFALGDVVKAGTPIIKIEDKEYENQIKIQSVQLQLETTKRDYDKQASLYEKGGVTLTELKTAERSYIDAKYDAENAEIQLSKMTIKAPFTGVIVKLPHYTKGVEIEASQEMLSMMEYANMYMEASLPEKEIGNISVNQKVMVTHYSMEEDTVYGKVSAISPSIDEETRTFTAQILIENPQRKFRPGMFVEAGIEVASKDSTIVIPKDVVLATQKGKTVYVVEKSLAKQRILKTGLENNDEIEVLNGLAKGDRLVIDGYEVLGNKTKVKVLKSKK</sequence>
<dbReference type="Gene3D" id="2.40.420.20">
    <property type="match status" value="1"/>
</dbReference>
<dbReference type="InterPro" id="IPR058627">
    <property type="entry name" value="MdtA-like_C"/>
</dbReference>
<feature type="domain" description="CusB-like beta-barrel" evidence="2">
    <location>
        <begin position="202"/>
        <end position="272"/>
    </location>
</feature>